<evidence type="ECO:0000256" key="1">
    <source>
        <dbReference type="ARBA" id="ARBA00021292"/>
    </source>
</evidence>
<dbReference type="InterPro" id="IPR050194">
    <property type="entry name" value="Glycosyltransferase_grp1"/>
</dbReference>
<evidence type="ECO:0000259" key="5">
    <source>
        <dbReference type="Pfam" id="PF13579"/>
    </source>
</evidence>
<dbReference type="Pfam" id="PF00534">
    <property type="entry name" value="Glycos_transf_1"/>
    <property type="match status" value="1"/>
</dbReference>
<organism evidence="6 7">
    <name type="scientific">Arthrobacter glacialis</name>
    <dbReference type="NCBI Taxonomy" id="1664"/>
    <lineage>
        <taxon>Bacteria</taxon>
        <taxon>Bacillati</taxon>
        <taxon>Actinomycetota</taxon>
        <taxon>Actinomycetes</taxon>
        <taxon>Micrococcales</taxon>
        <taxon>Micrococcaceae</taxon>
        <taxon>Arthrobacter</taxon>
    </lineage>
</organism>
<evidence type="ECO:0000313" key="6">
    <source>
        <dbReference type="EMBL" id="POH74904.1"/>
    </source>
</evidence>
<accession>A0A2S4A0M1</accession>
<keyword evidence="7" id="KW-1185">Reference proteome</keyword>
<dbReference type="SUPFAM" id="SSF53756">
    <property type="entry name" value="UDP-Glycosyltransferase/glycogen phosphorylase"/>
    <property type="match status" value="1"/>
</dbReference>
<gene>
    <name evidence="6" type="ORF">CVS27_03310</name>
</gene>
<keyword evidence="2" id="KW-0328">Glycosyltransferase</keyword>
<dbReference type="PANTHER" id="PTHR45947">
    <property type="entry name" value="SULFOQUINOVOSYL TRANSFERASE SQD2"/>
    <property type="match status" value="1"/>
</dbReference>
<dbReference type="EMBL" id="PPXC01000002">
    <property type="protein sequence ID" value="POH74904.1"/>
    <property type="molecule type" value="Genomic_DNA"/>
</dbReference>
<dbReference type="RefSeq" id="WP_103464312.1">
    <property type="nucleotide sequence ID" value="NZ_PPXC01000002.1"/>
</dbReference>
<dbReference type="Pfam" id="PF13579">
    <property type="entry name" value="Glyco_trans_4_4"/>
    <property type="match status" value="1"/>
</dbReference>
<protein>
    <recommendedName>
        <fullName evidence="1">D-inositol 3-phosphate glycosyltransferase</fullName>
    </recommendedName>
</protein>
<reference evidence="6 7" key="1">
    <citation type="submission" date="2018-01" db="EMBL/GenBank/DDBJ databases">
        <title>Arthrobacter sp. nov., from glaciers in China.</title>
        <authorList>
            <person name="Liu Q."/>
            <person name="Xin Y.-H."/>
        </authorList>
    </citation>
    <scope>NUCLEOTIDE SEQUENCE [LARGE SCALE GENOMIC DNA]</scope>
    <source>
        <strain evidence="6 7">HLT2-12-2</strain>
    </source>
</reference>
<dbReference type="AlphaFoldDB" id="A0A2S4A0M1"/>
<dbReference type="Proteomes" id="UP000237061">
    <property type="component" value="Unassembled WGS sequence"/>
</dbReference>
<proteinExistence type="predicted"/>
<dbReference type="PANTHER" id="PTHR45947:SF3">
    <property type="entry name" value="SULFOQUINOVOSYL TRANSFERASE SQD2"/>
    <property type="match status" value="1"/>
</dbReference>
<dbReference type="InterPro" id="IPR028098">
    <property type="entry name" value="Glyco_trans_4-like_N"/>
</dbReference>
<name>A0A2S4A0M1_ARTGL</name>
<keyword evidence="3 6" id="KW-0808">Transferase</keyword>
<evidence type="ECO:0000313" key="7">
    <source>
        <dbReference type="Proteomes" id="UP000237061"/>
    </source>
</evidence>
<feature type="domain" description="Glycosyl transferase family 1" evidence="4">
    <location>
        <begin position="199"/>
        <end position="350"/>
    </location>
</feature>
<dbReference type="InterPro" id="IPR001296">
    <property type="entry name" value="Glyco_trans_1"/>
</dbReference>
<dbReference type="Gene3D" id="3.40.50.2000">
    <property type="entry name" value="Glycogen Phosphorylase B"/>
    <property type="match status" value="2"/>
</dbReference>
<dbReference type="GO" id="GO:1901137">
    <property type="term" value="P:carbohydrate derivative biosynthetic process"/>
    <property type="evidence" value="ECO:0007669"/>
    <property type="project" value="UniProtKB-ARBA"/>
</dbReference>
<feature type="domain" description="Glycosyltransferase subfamily 4-like N-terminal" evidence="5">
    <location>
        <begin position="22"/>
        <end position="185"/>
    </location>
</feature>
<evidence type="ECO:0000256" key="3">
    <source>
        <dbReference type="ARBA" id="ARBA00022679"/>
    </source>
</evidence>
<dbReference type="GO" id="GO:0016757">
    <property type="term" value="F:glycosyltransferase activity"/>
    <property type="evidence" value="ECO:0007669"/>
    <property type="project" value="UniProtKB-KW"/>
</dbReference>
<evidence type="ECO:0000256" key="2">
    <source>
        <dbReference type="ARBA" id="ARBA00022676"/>
    </source>
</evidence>
<evidence type="ECO:0000259" key="4">
    <source>
        <dbReference type="Pfam" id="PF00534"/>
    </source>
</evidence>
<comment type="caution">
    <text evidence="6">The sequence shown here is derived from an EMBL/GenBank/DDBJ whole genome shotgun (WGS) entry which is preliminary data.</text>
</comment>
<sequence>MKSARVNILQIATLFTPEGKFGGPTRVAQDQTKGLIRTNHNVLLAGAGTGFGSRMPERLEGTPVQLFPSINIGRRGFAGTVSPGFYWWLWNNCRKFDVVHVHFARDLITLPAALIVRRRGVPMVLQTHGMVVVHRSMLVRIFDRLVTSRILSAADRVLGLTNHEVSELTAICGNRTIRTRTQPNGVNVAEPIDELLIKDEVLFVARLHPRKGAILFVEAAKYLIELGHTSIFTLIGPDEGEGKEIASLISNFGSDQIRWLGGLKADLVDRHISSSMFVVLPSKKEPFGMTIIEAMSNSKPVVISDDAEIASIVEGHGAGIIAERTVMGMAAAMEILIGDKMMRFEMGKRGHSLVAEEFSLDAVVSNLENDYMSVLALNRSGNVENN</sequence>